<dbReference type="EMBL" id="JAZHBO010000002">
    <property type="protein sequence ID" value="MEF2155653.1"/>
    <property type="molecule type" value="Genomic_DNA"/>
</dbReference>
<evidence type="ECO:0000313" key="1">
    <source>
        <dbReference type="EMBL" id="MEF2155653.1"/>
    </source>
</evidence>
<accession>A0ABU7UZJ7</accession>
<keyword evidence="2" id="KW-1185">Reference proteome</keyword>
<comment type="caution">
    <text evidence="1">The sequence shown here is derived from an EMBL/GenBank/DDBJ whole genome shotgun (WGS) entry which is preliminary data.</text>
</comment>
<sequence length="249" mass="27252">MWRVLKWLAMAAVLAAISLFAWYYVQALRGPHAAPVKPAAEAAALTPPPTWHAPAGVQAQQRGIPTVYGGCSPPPGKSLGSEPLQTPVPRGMQSFVHNNHRLKPLFGFSVDATVMSAKGYSTDREAKLAPVDLALAWGRMRDDAIIKALHVTQDQRWYHWRWYGKEPLPTAEIIRSSANMHMIPSNDAVRTALQGIQAGDDVRIDGWLIEARGADGWSWRSSTQRGDTGQGGCEVIYVCAVTPVPRNPQ</sequence>
<name>A0ABU7UZJ7_9GAMM</name>
<proteinExistence type="predicted"/>
<gene>
    <name evidence="1" type="ORF">V3390_05320</name>
</gene>
<dbReference type="RefSeq" id="WP_331703688.1">
    <property type="nucleotide sequence ID" value="NZ_JAZHBO010000002.1"/>
</dbReference>
<protein>
    <submittedName>
        <fullName evidence="1">Uncharacterized protein</fullName>
    </submittedName>
</protein>
<evidence type="ECO:0000313" key="2">
    <source>
        <dbReference type="Proteomes" id="UP001356170"/>
    </source>
</evidence>
<dbReference type="Proteomes" id="UP001356170">
    <property type="component" value="Unassembled WGS sequence"/>
</dbReference>
<reference evidence="1 2" key="1">
    <citation type="submission" date="2024-01" db="EMBL/GenBank/DDBJ databases">
        <title>Novel species of the genus Luteimonas isolated from rivers.</title>
        <authorList>
            <person name="Lu H."/>
        </authorList>
    </citation>
    <scope>NUCLEOTIDE SEQUENCE [LARGE SCALE GENOMIC DNA]</scope>
    <source>
        <strain evidence="1 2">FXH3W</strain>
    </source>
</reference>
<organism evidence="1 2">
    <name type="scientific">Aquilutibacter rugosus</name>
    <dbReference type="NCBI Taxonomy" id="3115820"/>
    <lineage>
        <taxon>Bacteria</taxon>
        <taxon>Pseudomonadati</taxon>
        <taxon>Pseudomonadota</taxon>
        <taxon>Gammaproteobacteria</taxon>
        <taxon>Lysobacterales</taxon>
        <taxon>Lysobacteraceae</taxon>
        <taxon>Aquilutibacter</taxon>
    </lineage>
</organism>